<evidence type="ECO:0000256" key="1">
    <source>
        <dbReference type="ARBA" id="ARBA00004651"/>
    </source>
</evidence>
<dbReference type="Proteomes" id="UP000245622">
    <property type="component" value="Chromosome 1"/>
</dbReference>
<feature type="transmembrane region" description="Helical" evidence="6">
    <location>
        <begin position="48"/>
        <end position="71"/>
    </location>
</feature>
<sequence>MLNLTKTKKTCLQYSFLLLLICITVYLVSTTLDITLIPTIIKLVNKKFIFIGFLLMIIYMLLESIIINILIKSIQKTEVRFLSFKIAMMGFYYNLVTPFASGSQPMQIYTLNKYDINLSKSTAIVTNKTVLFQIVVTIYTAVIIFFNIDLLKNELPSILLLMSIGMVMNIVSLFGGMLIVLSPNTMKMIIKIVINILYRLKIFKSLNNKIYTINKFIDEYSYSIKLFIKNKKALFLSIILTIIQLTIYFIISYCIYKAFNLSGLSIFKILALQVFLYMSVSPIPTPGNVGANEIAFFTIFANVFPENIIGYSVVLYSMYVYYFLVVFCGFFTIHTHYHMNKRKNKNLNYNL</sequence>
<feature type="transmembrane region" description="Helical" evidence="6">
    <location>
        <begin position="258"/>
        <end position="278"/>
    </location>
</feature>
<comment type="subcellular location">
    <subcellularLocation>
        <location evidence="1 6">Cell membrane</location>
        <topology evidence="1 6">Multi-pass membrane protein</topology>
    </subcellularLocation>
</comment>
<feature type="transmembrane region" description="Helical" evidence="6">
    <location>
        <begin position="158"/>
        <end position="181"/>
    </location>
</feature>
<keyword evidence="5 6" id="KW-0472">Membrane</keyword>
<keyword evidence="6" id="KW-0046">Antibiotic resistance</keyword>
<evidence type="ECO:0000256" key="3">
    <source>
        <dbReference type="ARBA" id="ARBA00022692"/>
    </source>
</evidence>
<keyword evidence="2" id="KW-1003">Cell membrane</keyword>
<feature type="transmembrane region" description="Helical" evidence="6">
    <location>
        <begin position="233"/>
        <end position="251"/>
    </location>
</feature>
<comment type="similarity">
    <text evidence="6">Belongs to the LPG synthase family.</text>
</comment>
<dbReference type="KEGG" id="ril:CRIB_692"/>
<keyword evidence="4 6" id="KW-1133">Transmembrane helix</keyword>
<gene>
    <name evidence="6" type="primary">mprF</name>
    <name evidence="7" type="ORF">CRIB_692</name>
</gene>
<reference evidence="7 8" key="1">
    <citation type="submission" date="2014-04" db="EMBL/GenBank/DDBJ databases">
        <authorList>
            <person name="Hornung B.V."/>
        </authorList>
    </citation>
    <scope>NUCLEOTIDE SEQUENCE [LARGE SCALE GENOMIC DNA]</scope>
    <source>
        <strain evidence="7 8">CRIB</strain>
    </source>
</reference>
<keyword evidence="8" id="KW-1185">Reference proteome</keyword>
<dbReference type="InterPro" id="IPR022791">
    <property type="entry name" value="L-PG_synthase/AglD"/>
</dbReference>
<dbReference type="AlphaFoldDB" id="A0A1V1I204"/>
<keyword evidence="6" id="KW-0808">Transferase</keyword>
<feature type="transmembrane region" description="Helical" evidence="6">
    <location>
        <begin position="130"/>
        <end position="151"/>
    </location>
</feature>
<comment type="function">
    <text evidence="6">Catalyzes the transfer of a lysyl group from L-lysyl-tRNA(Lys) to membrane-bound phosphatidylglycerol (PG), which produces lysylphosphatidylglycerol (LPG), a major component of the bacterial membrane with a positive net charge. LPG synthesis contributes to bacterial virulence as it is involved in the resistance mechanism against cationic antimicrobial peptides (CAMP) produces by the host's immune system (defensins, cathelicidins) and by the competing microorganisms.</text>
</comment>
<feature type="transmembrane region" description="Helical" evidence="6">
    <location>
        <begin position="308"/>
        <end position="333"/>
    </location>
</feature>
<dbReference type="Pfam" id="PF03706">
    <property type="entry name" value="LPG_synthase_TM"/>
    <property type="match status" value="1"/>
</dbReference>
<evidence type="ECO:0000256" key="5">
    <source>
        <dbReference type="ARBA" id="ARBA00023136"/>
    </source>
</evidence>
<dbReference type="EMBL" id="LN555523">
    <property type="protein sequence ID" value="CED93444.1"/>
    <property type="molecule type" value="Genomic_DNA"/>
</dbReference>
<feature type="transmembrane region" description="Helical" evidence="6">
    <location>
        <begin position="12"/>
        <end position="28"/>
    </location>
</feature>
<evidence type="ECO:0000256" key="6">
    <source>
        <dbReference type="RuleBase" id="RU363042"/>
    </source>
</evidence>
<evidence type="ECO:0000256" key="4">
    <source>
        <dbReference type="ARBA" id="ARBA00022989"/>
    </source>
</evidence>
<dbReference type="EC" id="2.3.2.3" evidence="6"/>
<evidence type="ECO:0000313" key="7">
    <source>
        <dbReference type="EMBL" id="CED93444.1"/>
    </source>
</evidence>
<dbReference type="NCBIfam" id="TIGR00374">
    <property type="entry name" value="flippase-like domain"/>
    <property type="match status" value="1"/>
</dbReference>
<keyword evidence="6" id="KW-0443">Lipid metabolism</keyword>
<evidence type="ECO:0000313" key="8">
    <source>
        <dbReference type="Proteomes" id="UP000245622"/>
    </source>
</evidence>
<dbReference type="GO" id="GO:0005886">
    <property type="term" value="C:plasma membrane"/>
    <property type="evidence" value="ECO:0007669"/>
    <property type="project" value="UniProtKB-SubCell"/>
</dbReference>
<dbReference type="PANTHER" id="PTHR37693">
    <property type="entry name" value="PHOSPHATIDYLGLYCEROL LYSYLTRANSFERASE"/>
    <property type="match status" value="1"/>
</dbReference>
<evidence type="ECO:0000256" key="2">
    <source>
        <dbReference type="ARBA" id="ARBA00022475"/>
    </source>
</evidence>
<keyword evidence="3 6" id="KW-0812">Transmembrane</keyword>
<dbReference type="GO" id="GO:0006629">
    <property type="term" value="P:lipid metabolic process"/>
    <property type="evidence" value="ECO:0007669"/>
    <property type="project" value="UniProtKB-KW"/>
</dbReference>
<dbReference type="GO" id="GO:0050071">
    <property type="term" value="F:phosphatidylglycerol lysyltransferase activity"/>
    <property type="evidence" value="ECO:0007669"/>
    <property type="project" value="UniProtKB-EC"/>
</dbReference>
<feature type="transmembrane region" description="Helical" evidence="6">
    <location>
        <begin position="91"/>
        <end position="110"/>
    </location>
</feature>
<protein>
    <recommendedName>
        <fullName evidence="6">Phosphatidylglycerol lysyltransferase</fullName>
        <ecNumber evidence="6">2.3.2.3</ecNumber>
    </recommendedName>
    <alternativeName>
        <fullName evidence="6">Lysylphosphatidylglycerol synthase</fullName>
    </alternativeName>
</protein>
<dbReference type="GO" id="GO:0046677">
    <property type="term" value="P:response to antibiotic"/>
    <property type="evidence" value="ECO:0007669"/>
    <property type="project" value="UniProtKB-KW"/>
</dbReference>
<organism evidence="7 8">
    <name type="scientific">Romboutsia ilealis</name>
    <dbReference type="NCBI Taxonomy" id="1115758"/>
    <lineage>
        <taxon>Bacteria</taxon>
        <taxon>Bacillati</taxon>
        <taxon>Bacillota</taxon>
        <taxon>Clostridia</taxon>
        <taxon>Peptostreptococcales</taxon>
        <taxon>Peptostreptococcaceae</taxon>
        <taxon>Romboutsia</taxon>
    </lineage>
</organism>
<accession>A0A1V1I204</accession>
<proteinExistence type="inferred from homology"/>
<comment type="catalytic activity">
    <reaction evidence="6">
        <text>L-lysyl-tRNA(Lys) + a 1,2-diacyl-sn-glycero-3-phospho-(1'-sn-glycerol) = a 1,2-diacyl-sn-glycero-3-phospho-1'-(3'-O-L-lysyl)-sn-glycerol + tRNA(Lys)</text>
        <dbReference type="Rhea" id="RHEA:10668"/>
        <dbReference type="Rhea" id="RHEA-COMP:9696"/>
        <dbReference type="Rhea" id="RHEA-COMP:9697"/>
        <dbReference type="ChEBI" id="CHEBI:64716"/>
        <dbReference type="ChEBI" id="CHEBI:75792"/>
        <dbReference type="ChEBI" id="CHEBI:78442"/>
        <dbReference type="ChEBI" id="CHEBI:78529"/>
        <dbReference type="EC" id="2.3.2.3"/>
    </reaction>
</comment>
<dbReference type="RefSeq" id="WP_180703157.1">
    <property type="nucleotide sequence ID" value="NZ_CAJUCR010000001.1"/>
</dbReference>
<dbReference type="PANTHER" id="PTHR37693:SF1">
    <property type="entry name" value="INTEGRAL MEMBRANE PROTEIN"/>
    <property type="match status" value="1"/>
</dbReference>
<name>A0A1V1I204_9FIRM</name>
<dbReference type="GeneID" id="82204872"/>